<accession>A0A9D3XY13</accession>
<evidence type="ECO:0000313" key="2">
    <source>
        <dbReference type="EMBL" id="KAH3690439.1"/>
    </source>
</evidence>
<comment type="caution">
    <text evidence="2">The sequence shown here is derived from an EMBL/GenBank/DDBJ whole genome shotgun (WGS) entry which is preliminary data.</text>
</comment>
<keyword evidence="3" id="KW-1185">Reference proteome</keyword>
<feature type="compositionally biased region" description="Low complexity" evidence="1">
    <location>
        <begin position="27"/>
        <end position="37"/>
    </location>
</feature>
<name>A0A9D3XY13_DREPO</name>
<evidence type="ECO:0000313" key="3">
    <source>
        <dbReference type="Proteomes" id="UP000828390"/>
    </source>
</evidence>
<dbReference type="Proteomes" id="UP000828390">
    <property type="component" value="Unassembled WGS sequence"/>
</dbReference>
<feature type="region of interest" description="Disordered" evidence="1">
    <location>
        <begin position="18"/>
        <end position="44"/>
    </location>
</feature>
<sequence length="57" mass="6066">MLMAAAANAVVADVADDVYDDDDTDADATANVEDAAAGFNDHDDNAYKKRKENVAEF</sequence>
<reference evidence="2" key="2">
    <citation type="submission" date="2020-11" db="EMBL/GenBank/DDBJ databases">
        <authorList>
            <person name="McCartney M.A."/>
            <person name="Auch B."/>
            <person name="Kono T."/>
            <person name="Mallez S."/>
            <person name="Becker A."/>
            <person name="Gohl D.M."/>
            <person name="Silverstein K.A.T."/>
            <person name="Koren S."/>
            <person name="Bechman K.B."/>
            <person name="Herman A."/>
            <person name="Abrahante J.E."/>
            <person name="Garbe J."/>
        </authorList>
    </citation>
    <scope>NUCLEOTIDE SEQUENCE</scope>
    <source>
        <strain evidence="2">Duluth1</strain>
        <tissue evidence="2">Whole animal</tissue>
    </source>
</reference>
<evidence type="ECO:0000256" key="1">
    <source>
        <dbReference type="SAM" id="MobiDB-lite"/>
    </source>
</evidence>
<reference evidence="2" key="1">
    <citation type="journal article" date="2019" name="bioRxiv">
        <title>The Genome of the Zebra Mussel, Dreissena polymorpha: A Resource for Invasive Species Research.</title>
        <authorList>
            <person name="McCartney M.A."/>
            <person name="Auch B."/>
            <person name="Kono T."/>
            <person name="Mallez S."/>
            <person name="Zhang Y."/>
            <person name="Obille A."/>
            <person name="Becker A."/>
            <person name="Abrahante J.E."/>
            <person name="Garbe J."/>
            <person name="Badalamenti J.P."/>
            <person name="Herman A."/>
            <person name="Mangelson H."/>
            <person name="Liachko I."/>
            <person name="Sullivan S."/>
            <person name="Sone E.D."/>
            <person name="Koren S."/>
            <person name="Silverstein K.A.T."/>
            <person name="Beckman K.B."/>
            <person name="Gohl D.M."/>
        </authorList>
    </citation>
    <scope>NUCLEOTIDE SEQUENCE</scope>
    <source>
        <strain evidence="2">Duluth1</strain>
        <tissue evidence="2">Whole animal</tissue>
    </source>
</reference>
<protein>
    <submittedName>
        <fullName evidence="2">Uncharacterized protein</fullName>
    </submittedName>
</protein>
<gene>
    <name evidence="2" type="ORF">DPMN_193757</name>
</gene>
<dbReference type="AlphaFoldDB" id="A0A9D3XY13"/>
<proteinExistence type="predicted"/>
<organism evidence="2 3">
    <name type="scientific">Dreissena polymorpha</name>
    <name type="common">Zebra mussel</name>
    <name type="synonym">Mytilus polymorpha</name>
    <dbReference type="NCBI Taxonomy" id="45954"/>
    <lineage>
        <taxon>Eukaryota</taxon>
        <taxon>Metazoa</taxon>
        <taxon>Spiralia</taxon>
        <taxon>Lophotrochozoa</taxon>
        <taxon>Mollusca</taxon>
        <taxon>Bivalvia</taxon>
        <taxon>Autobranchia</taxon>
        <taxon>Heteroconchia</taxon>
        <taxon>Euheterodonta</taxon>
        <taxon>Imparidentia</taxon>
        <taxon>Neoheterodontei</taxon>
        <taxon>Myida</taxon>
        <taxon>Dreissenoidea</taxon>
        <taxon>Dreissenidae</taxon>
        <taxon>Dreissena</taxon>
    </lineage>
</organism>
<dbReference type="EMBL" id="JAIWYP010000064">
    <property type="protein sequence ID" value="KAH3690439.1"/>
    <property type="molecule type" value="Genomic_DNA"/>
</dbReference>